<keyword evidence="1" id="KW-1133">Transmembrane helix</keyword>
<dbReference type="PANTHER" id="PTHR40044">
    <property type="entry name" value="INTEGRAL MEMBRANE PROTEIN-RELATED"/>
    <property type="match status" value="1"/>
</dbReference>
<dbReference type="InterPro" id="IPR010387">
    <property type="entry name" value="QueT"/>
</dbReference>
<sequence>MRKFTVKDLTLAAMVAALYAVMSYFGNIFGLSYGPIQFRFSEALCVLPFLFPAAAPGLFVGCLITNLLSPFGPLDVAVGSLATLIAALWTMNMPNKWLAPLPPVLCNAVLVGFTIAFAETYVPGAGLSAAFPAAWAYNGLTVGLGELGACYALGMLLLYALPKIKYFRPMIPEAHLT</sequence>
<keyword evidence="3" id="KW-1185">Reference proteome</keyword>
<dbReference type="AlphaFoldDB" id="A0A8J6M840"/>
<keyword evidence="1" id="KW-0812">Transmembrane</keyword>
<protein>
    <submittedName>
        <fullName evidence="2">QueT transporter family protein</fullName>
    </submittedName>
</protein>
<feature type="transmembrane region" description="Helical" evidence="1">
    <location>
        <begin position="12"/>
        <end position="31"/>
    </location>
</feature>
<reference evidence="2" key="1">
    <citation type="submission" date="2020-08" db="EMBL/GenBank/DDBJ databases">
        <title>Genome public.</title>
        <authorList>
            <person name="Liu C."/>
            <person name="Sun Q."/>
        </authorList>
    </citation>
    <scope>NUCLEOTIDE SEQUENCE</scope>
    <source>
        <strain evidence="2">NSJ-52</strain>
    </source>
</reference>
<keyword evidence="1" id="KW-0472">Membrane</keyword>
<feature type="transmembrane region" description="Helical" evidence="1">
    <location>
        <begin position="104"/>
        <end position="122"/>
    </location>
</feature>
<gene>
    <name evidence="2" type="ORF">H8S62_10265</name>
</gene>
<evidence type="ECO:0000313" key="2">
    <source>
        <dbReference type="EMBL" id="MBC5737387.1"/>
    </source>
</evidence>
<name>A0A8J6M840_9FIRM</name>
<dbReference type="RefSeq" id="WP_186919192.1">
    <property type="nucleotide sequence ID" value="NZ_JACOPQ010000007.1"/>
</dbReference>
<comment type="caution">
    <text evidence="2">The sequence shown here is derived from an EMBL/GenBank/DDBJ whole genome shotgun (WGS) entry which is preliminary data.</text>
</comment>
<proteinExistence type="predicted"/>
<evidence type="ECO:0000256" key="1">
    <source>
        <dbReference type="SAM" id="Phobius"/>
    </source>
</evidence>
<dbReference type="PANTHER" id="PTHR40044:SF1">
    <property type="entry name" value="INTEGRAL MEMBRANE PROTEIN"/>
    <property type="match status" value="1"/>
</dbReference>
<dbReference type="Proteomes" id="UP000607645">
    <property type="component" value="Unassembled WGS sequence"/>
</dbReference>
<feature type="transmembrane region" description="Helical" evidence="1">
    <location>
        <begin position="74"/>
        <end position="92"/>
    </location>
</feature>
<dbReference type="EMBL" id="JACOPQ010000007">
    <property type="protein sequence ID" value="MBC5737387.1"/>
    <property type="molecule type" value="Genomic_DNA"/>
</dbReference>
<dbReference type="Pfam" id="PF06177">
    <property type="entry name" value="QueT"/>
    <property type="match status" value="1"/>
</dbReference>
<organism evidence="2 3">
    <name type="scientific">Lawsonibacter faecis</name>
    <dbReference type="NCBI Taxonomy" id="2763052"/>
    <lineage>
        <taxon>Bacteria</taxon>
        <taxon>Bacillati</taxon>
        <taxon>Bacillota</taxon>
        <taxon>Clostridia</taxon>
        <taxon>Eubacteriales</taxon>
        <taxon>Oscillospiraceae</taxon>
        <taxon>Lawsonibacter</taxon>
    </lineage>
</organism>
<feature type="transmembrane region" description="Helical" evidence="1">
    <location>
        <begin position="134"/>
        <end position="161"/>
    </location>
</feature>
<dbReference type="PIRSF" id="PIRSF031501">
    <property type="entry name" value="QueT"/>
    <property type="match status" value="1"/>
</dbReference>
<feature type="transmembrane region" description="Helical" evidence="1">
    <location>
        <begin position="43"/>
        <end position="68"/>
    </location>
</feature>
<accession>A0A8J6M840</accession>
<evidence type="ECO:0000313" key="3">
    <source>
        <dbReference type="Proteomes" id="UP000607645"/>
    </source>
</evidence>